<accession>A0A1S3FVK4</accession>
<evidence type="ECO:0000313" key="3">
    <source>
        <dbReference type="Proteomes" id="UP000081671"/>
    </source>
</evidence>
<proteinExistence type="predicted"/>
<feature type="signal peptide" evidence="2">
    <location>
        <begin position="1"/>
        <end position="17"/>
    </location>
</feature>
<feature type="compositionally biased region" description="Basic and acidic residues" evidence="1">
    <location>
        <begin position="296"/>
        <end position="308"/>
    </location>
</feature>
<protein>
    <submittedName>
        <fullName evidence="4">Uncharacterized protein LOC105992306</fullName>
    </submittedName>
</protein>
<dbReference type="OrthoDB" id="10586166at2759"/>
<dbReference type="Proteomes" id="UP000081671">
    <property type="component" value="Unplaced"/>
</dbReference>
<dbReference type="RefSeq" id="XP_012880588.1">
    <property type="nucleotide sequence ID" value="XM_013025134.1"/>
</dbReference>
<feature type="compositionally biased region" description="Basic and acidic residues" evidence="1">
    <location>
        <begin position="319"/>
        <end position="356"/>
    </location>
</feature>
<feature type="chain" id="PRO_5010380232" evidence="2">
    <location>
        <begin position="18"/>
        <end position="356"/>
    </location>
</feature>
<dbReference type="AlphaFoldDB" id="A0A1S3FVK4"/>
<dbReference type="InParanoid" id="A0A1S3FVK4"/>
<reference evidence="4" key="1">
    <citation type="submission" date="2025-08" db="UniProtKB">
        <authorList>
            <consortium name="RefSeq"/>
        </authorList>
    </citation>
    <scope>IDENTIFICATION</scope>
    <source>
        <tissue evidence="4">Kidney</tissue>
    </source>
</reference>
<name>A0A1S3FVK4_DIPOR</name>
<gene>
    <name evidence="4" type="primary">LOC105992306</name>
</gene>
<dbReference type="KEGG" id="dord:105992306"/>
<evidence type="ECO:0000313" key="4">
    <source>
        <dbReference type="RefSeq" id="XP_012880588.1"/>
    </source>
</evidence>
<feature type="region of interest" description="Disordered" evidence="1">
    <location>
        <begin position="275"/>
        <end position="356"/>
    </location>
</feature>
<evidence type="ECO:0000256" key="2">
    <source>
        <dbReference type="SAM" id="SignalP"/>
    </source>
</evidence>
<keyword evidence="3" id="KW-1185">Reference proteome</keyword>
<sequence>MVVMVVVVMVMMVLTMAVVELDLCWWEAKESVVQMVKLDRKVIRVILEFQASWGPLGILGHQERMDWRELLGLQVFQGCRGKKVLLDPKALREFLESQEKKANRAEKESRGPLESRAKQESRVCQEWTVPEDHLLLFVEVTPSYFFQGFKGHTGDSGPPGPRVTRFLLLVLLEGRQMHGQFDRSHPTSAVVSSIWDVGVAREPSVSFSFNSSARMKRTLGESLGPWAPLARKGHQEKMVMPDLQGYRVPEVPGDPRVTVDHQVPQVTLAVQELQAKKEPKERMGAQDFLASRVPGGHREKQERKEFQAKRGPLGSQESQEPKEKGEILVPKETKEPLVGRDSLETRESQATKATQD</sequence>
<organism evidence="3 4">
    <name type="scientific">Dipodomys ordii</name>
    <name type="common">Ord's kangaroo rat</name>
    <dbReference type="NCBI Taxonomy" id="10020"/>
    <lineage>
        <taxon>Eukaryota</taxon>
        <taxon>Metazoa</taxon>
        <taxon>Chordata</taxon>
        <taxon>Craniata</taxon>
        <taxon>Vertebrata</taxon>
        <taxon>Euteleostomi</taxon>
        <taxon>Mammalia</taxon>
        <taxon>Eutheria</taxon>
        <taxon>Euarchontoglires</taxon>
        <taxon>Glires</taxon>
        <taxon>Rodentia</taxon>
        <taxon>Castorimorpha</taxon>
        <taxon>Heteromyidae</taxon>
        <taxon>Dipodomyinae</taxon>
        <taxon>Dipodomys</taxon>
    </lineage>
</organism>
<dbReference type="GeneID" id="105992306"/>
<evidence type="ECO:0000256" key="1">
    <source>
        <dbReference type="SAM" id="MobiDB-lite"/>
    </source>
</evidence>
<feature type="compositionally biased region" description="Basic and acidic residues" evidence="1">
    <location>
        <begin position="275"/>
        <end position="284"/>
    </location>
</feature>
<keyword evidence="2" id="KW-0732">Signal</keyword>